<dbReference type="Proteomes" id="UP000094378">
    <property type="component" value="Chromosome"/>
</dbReference>
<reference evidence="2 3" key="1">
    <citation type="submission" date="2016-08" db="EMBL/GenBank/DDBJ databases">
        <title>Complete genome sequence of Spiroplasma helicoides TABS-2 (DSM 22551).</title>
        <authorList>
            <person name="Shen W.-Y."/>
            <person name="Lo W.-S."/>
            <person name="Lai Y.-C."/>
            <person name="Kuo C.-H."/>
        </authorList>
    </citation>
    <scope>NUCLEOTIDE SEQUENCE [LARGE SCALE GENOMIC DNA]</scope>
    <source>
        <strain evidence="2 3">TABS-2</strain>
    </source>
</reference>
<feature type="chain" id="PRO_5008554029" description="Lipoprotein" evidence="1">
    <location>
        <begin position="23"/>
        <end position="466"/>
    </location>
</feature>
<evidence type="ECO:0000313" key="3">
    <source>
        <dbReference type="Proteomes" id="UP000094378"/>
    </source>
</evidence>
<feature type="signal peptide" evidence="1">
    <location>
        <begin position="1"/>
        <end position="22"/>
    </location>
</feature>
<keyword evidence="3" id="KW-1185">Reference proteome</keyword>
<proteinExistence type="predicted"/>
<gene>
    <name evidence="2" type="ORF">SHELI_v1c04190</name>
</gene>
<sequence>MKKLKSTLASIALISSSSMLVASCKHGPGVMEYLYENELLSIFKNDVWTENFGFRSLEEIKENTYKSYYGYDYVIFDEQYAKQEGYFISLNVLEETPSFWEIQFKINAVKQMNNGYQVDKSNDLIVQNFKFIKGYNEAIQVDKKYIGVTKPGIQDFKIKNFEKLEGLKMRWTGDYEYLLEGYEVDKSKDGTIHLNFKENISRKDAHLSLFIDAKNLDSCMINITIYANRLNNKLFLLNNFVNNVELGGRFEFQILRADLVKNVTIKLAEKSKLPENIINTDMKFKYDLEQEVINDMIIVRGYWIFDNNEFNKQFLEGYWNTTHLPLVISADGIADDGYATLTVYVNNINPFVGYENHMKLLMQKDYVIDIDKRIKNLKMVFERSIDDIDTFKIRNGVIDYNTVDLTSQSNIAISTMEVKDDRDNGVEYSLKYDIMIDTKNGDKVLVQVDNIISTMGSIRVLRGANN</sequence>
<evidence type="ECO:0008006" key="4">
    <source>
        <dbReference type="Google" id="ProtNLM"/>
    </source>
</evidence>
<dbReference type="STRING" id="216938.SHELI_v1c04190"/>
<dbReference type="AlphaFoldDB" id="A0A1B3SKB8"/>
<dbReference type="RefSeq" id="WP_069116257.1">
    <property type="nucleotide sequence ID" value="NZ_CP017015.1"/>
</dbReference>
<name>A0A1B3SKB8_9MOLU</name>
<dbReference type="KEGG" id="shj:SHELI_v1c04190"/>
<keyword evidence="1" id="KW-0732">Signal</keyword>
<evidence type="ECO:0000313" key="2">
    <source>
        <dbReference type="EMBL" id="AOG60370.1"/>
    </source>
</evidence>
<accession>A0A1B3SKB8</accession>
<protein>
    <recommendedName>
        <fullName evidence="4">Lipoprotein</fullName>
    </recommendedName>
</protein>
<dbReference type="PROSITE" id="PS51257">
    <property type="entry name" value="PROKAR_LIPOPROTEIN"/>
    <property type="match status" value="1"/>
</dbReference>
<dbReference type="EMBL" id="CP017015">
    <property type="protein sequence ID" value="AOG60370.1"/>
    <property type="molecule type" value="Genomic_DNA"/>
</dbReference>
<organism evidence="2 3">
    <name type="scientific">Spiroplasma helicoides</name>
    <dbReference type="NCBI Taxonomy" id="216938"/>
    <lineage>
        <taxon>Bacteria</taxon>
        <taxon>Bacillati</taxon>
        <taxon>Mycoplasmatota</taxon>
        <taxon>Mollicutes</taxon>
        <taxon>Entomoplasmatales</taxon>
        <taxon>Spiroplasmataceae</taxon>
        <taxon>Spiroplasma</taxon>
    </lineage>
</organism>
<evidence type="ECO:0000256" key="1">
    <source>
        <dbReference type="SAM" id="SignalP"/>
    </source>
</evidence>